<dbReference type="NCBIfam" id="NF005298">
    <property type="entry name" value="PRK06826.1"/>
    <property type="match status" value="1"/>
</dbReference>
<dbReference type="PANTHER" id="PTHR32294">
    <property type="entry name" value="DNA POLYMERASE III SUBUNIT ALPHA"/>
    <property type="match status" value="1"/>
</dbReference>
<dbReference type="InterPro" id="IPR011708">
    <property type="entry name" value="DNA_pol3_alpha_NTPase_dom"/>
</dbReference>
<evidence type="ECO:0000256" key="9">
    <source>
        <dbReference type="ARBA" id="ARBA00025611"/>
    </source>
</evidence>
<accession>A0A926DLN3</accession>
<dbReference type="GO" id="GO:0003887">
    <property type="term" value="F:DNA-directed DNA polymerase activity"/>
    <property type="evidence" value="ECO:0007669"/>
    <property type="project" value="UniProtKB-KW"/>
</dbReference>
<sequence length="1161" mass="129935">MSFVHLHTHTEYSFLDGACRIGPLVKRAKELNMNALTITDHGDMCGVIEFYKEAKAAGIKPLIGCEVYVAAKDRNIKSHDNGNTTHHLVLIAKNMTGYRNLIKVVSAGFIDGFYYKPRVDFSVLKQHAEGLICLSACLAGEIPQAIVNGDEERAKKLIAQYSSLYGKENFFLEIQNHGIADQRRVNAFLIPYAQEAGIGLVATNDVHYIEKKDAKYQDLLMCIQTNRKVAETDRMAFETDEFYLKSEEEMNALFGQVPGALSNTQKIADMCDLEFEFGVLKLPKFAVPNSGDAFDYLKSLCYEGLHKRYGEKANEVKERLDFELEVIRSMGYVDYFLIVWDFIKFAKDRKIPVGPGRGSAAGSVVSYCLNITNIDPIRFGLIFERFLNPERISMPDIDIDFCNEDRQQVIDYVVEKYGRDCVSQIITFNKMKAKNAIRDVGRVLDISYSDTDAIAKMIPFDLHMTIDKALKLNPELKAKYDGDATVHELIDDAMALEGLIRNAGTHAAGVVISQKPLTEYVPLQKNDDVLITQFPKDTVEELGLLKMDFLGLRNLGIIKDALNIIQDSTGEEINIDDINLNEDGVYKMISRGETEGVFQLESPGMKQFIKEMRPENIEDIVAAISLYRPGPMDQIPRYITNKIHPENVQYKHPALEPILNVTYGCMVYQEQVMEIVRKLGGYSLARADLVRRAMSKKKADVMNEERKNFIYGKENEDGSVQIEGCLRRGVDEATANAIFDEMMDFANYAFNKSHAAAYAFVVYQTAYLKYFYPAQYMAALLSSVLDSPDKVNGYSAEAARMGIKILPPDINKSAAGFTVADGDIRFGLAVIKNVGVGCVEAIVEERRSSGAYLSYRDFAKRTLSLNVTKRVHEYLIKAGAFDALGEKRSCLLKDFEGIIDSFADDFKRNISGQMSLWGDEEETADAFSTDIAEFSQKELLKLEKESIGYYISGHPLNEFADEIADISTLSFSELQRGSTPDGEDVAAVFEENRNVTDGAKVKICALATGVKTKITKNNKMMAFVTAEDLTGQAEILVFPNVYERCKQYLTEDAPIVISGRLSFREDEEPKILCDAISPLEHGMKPPAGEQKLFMKFELGKDFLIDRAKAILAEHTGDVPAYIFVEEKNMTALAPKSLWCSGGDDVIGALKRLLGEKNVILK</sequence>
<dbReference type="GO" id="GO:0006260">
    <property type="term" value="P:DNA replication"/>
    <property type="evidence" value="ECO:0007669"/>
    <property type="project" value="UniProtKB-KW"/>
</dbReference>
<dbReference type="PANTHER" id="PTHR32294:SF0">
    <property type="entry name" value="DNA POLYMERASE III SUBUNIT ALPHA"/>
    <property type="match status" value="1"/>
</dbReference>
<dbReference type="InterPro" id="IPR004013">
    <property type="entry name" value="PHP_dom"/>
</dbReference>
<dbReference type="InterPro" id="IPR004365">
    <property type="entry name" value="NA-bd_OB_tRNA"/>
</dbReference>
<dbReference type="Proteomes" id="UP000611762">
    <property type="component" value="Unassembled WGS sequence"/>
</dbReference>
<dbReference type="RefSeq" id="WP_249311375.1">
    <property type="nucleotide sequence ID" value="NZ_JACRSU010000001.1"/>
</dbReference>
<keyword evidence="8" id="KW-0239">DNA-directed DNA polymerase</keyword>
<evidence type="ECO:0000313" key="12">
    <source>
        <dbReference type="EMBL" id="MBC8540283.1"/>
    </source>
</evidence>
<dbReference type="Pfam" id="PF14579">
    <property type="entry name" value="HHH_6"/>
    <property type="match status" value="1"/>
</dbReference>
<reference evidence="12" key="1">
    <citation type="submission" date="2020-08" db="EMBL/GenBank/DDBJ databases">
        <title>Genome public.</title>
        <authorList>
            <person name="Liu C."/>
            <person name="Sun Q."/>
        </authorList>
    </citation>
    <scope>NUCLEOTIDE SEQUENCE</scope>
    <source>
        <strain evidence="12">H8</strain>
    </source>
</reference>
<dbReference type="GO" id="GO:0003676">
    <property type="term" value="F:nucleic acid binding"/>
    <property type="evidence" value="ECO:0007669"/>
    <property type="project" value="InterPro"/>
</dbReference>
<evidence type="ECO:0000256" key="10">
    <source>
        <dbReference type="ARBA" id="ARBA00049244"/>
    </source>
</evidence>
<dbReference type="InterPro" id="IPR041931">
    <property type="entry name" value="DNA_pol3_alpha_thumb_dom"/>
</dbReference>
<dbReference type="Pfam" id="PF07733">
    <property type="entry name" value="DNA_pol3_alpha"/>
    <property type="match status" value="1"/>
</dbReference>
<dbReference type="Pfam" id="PF01336">
    <property type="entry name" value="tRNA_anti-codon"/>
    <property type="match status" value="1"/>
</dbReference>
<evidence type="ECO:0000256" key="4">
    <source>
        <dbReference type="ARBA" id="ARBA00019114"/>
    </source>
</evidence>
<comment type="subcellular location">
    <subcellularLocation>
        <location evidence="1">Cytoplasm</location>
    </subcellularLocation>
</comment>
<dbReference type="InterPro" id="IPR003141">
    <property type="entry name" value="Pol/His_phosphatase_N"/>
</dbReference>
<dbReference type="EMBL" id="JACRSU010000001">
    <property type="protein sequence ID" value="MBC8540283.1"/>
    <property type="molecule type" value="Genomic_DNA"/>
</dbReference>
<dbReference type="Pfam" id="PF17657">
    <property type="entry name" value="DNA_pol3_finger"/>
    <property type="match status" value="1"/>
</dbReference>
<gene>
    <name evidence="12" type="ORF">H8698_04765</name>
</gene>
<evidence type="ECO:0000259" key="11">
    <source>
        <dbReference type="SMART" id="SM00481"/>
    </source>
</evidence>
<dbReference type="NCBIfam" id="TIGR00594">
    <property type="entry name" value="polc"/>
    <property type="match status" value="1"/>
</dbReference>
<keyword evidence="13" id="KW-1185">Reference proteome</keyword>
<evidence type="ECO:0000256" key="7">
    <source>
        <dbReference type="ARBA" id="ARBA00022705"/>
    </source>
</evidence>
<comment type="function">
    <text evidence="9">DNA polymerase III is a complex, multichain enzyme responsible for most of the replicative synthesis in bacteria. This DNA polymerase also exhibits 3' to 5' exonuclease activity. The alpha chain is the DNA polymerase.</text>
</comment>
<dbReference type="EC" id="2.7.7.7" evidence="3"/>
<dbReference type="InterPro" id="IPR004805">
    <property type="entry name" value="DnaE2/DnaE/PolC"/>
</dbReference>
<dbReference type="AlphaFoldDB" id="A0A926DLN3"/>
<comment type="caution">
    <text evidence="12">The sequence shown here is derived from an EMBL/GenBank/DDBJ whole genome shotgun (WGS) entry which is preliminary data.</text>
</comment>
<dbReference type="GO" id="GO:0005737">
    <property type="term" value="C:cytoplasm"/>
    <property type="evidence" value="ECO:0007669"/>
    <property type="project" value="UniProtKB-SubCell"/>
</dbReference>
<protein>
    <recommendedName>
        <fullName evidence="4">DNA polymerase III subunit alpha</fullName>
        <ecNumber evidence="3">2.7.7.7</ecNumber>
    </recommendedName>
</protein>
<dbReference type="InterPro" id="IPR029460">
    <property type="entry name" value="DNAPol_HHH"/>
</dbReference>
<dbReference type="Gene3D" id="1.10.10.1600">
    <property type="entry name" value="Bacterial DNA polymerase III alpha subunit, thumb domain"/>
    <property type="match status" value="1"/>
</dbReference>
<feature type="domain" description="Polymerase/histidinol phosphatase N-terminal" evidence="11">
    <location>
        <begin position="4"/>
        <end position="71"/>
    </location>
</feature>
<comment type="similarity">
    <text evidence="2">Belongs to the DNA polymerase type-C family. DnaE subfamily.</text>
</comment>
<keyword evidence="7" id="KW-0235">DNA replication</keyword>
<evidence type="ECO:0000256" key="5">
    <source>
        <dbReference type="ARBA" id="ARBA00022679"/>
    </source>
</evidence>
<dbReference type="InterPro" id="IPR040982">
    <property type="entry name" value="DNA_pol3_finger"/>
</dbReference>
<dbReference type="GO" id="GO:0008408">
    <property type="term" value="F:3'-5' exonuclease activity"/>
    <property type="evidence" value="ECO:0007669"/>
    <property type="project" value="InterPro"/>
</dbReference>
<dbReference type="CDD" id="cd12113">
    <property type="entry name" value="PHP_PolIIIA_DnaE3"/>
    <property type="match status" value="1"/>
</dbReference>
<keyword evidence="6 12" id="KW-0548">Nucleotidyltransferase</keyword>
<evidence type="ECO:0000256" key="2">
    <source>
        <dbReference type="ARBA" id="ARBA00009496"/>
    </source>
</evidence>
<dbReference type="SUPFAM" id="SSF89550">
    <property type="entry name" value="PHP domain-like"/>
    <property type="match status" value="1"/>
</dbReference>
<name>A0A926DLN3_9FIRM</name>
<keyword evidence="5 12" id="KW-0808">Transferase</keyword>
<organism evidence="12 13">
    <name type="scientific">Congzhengia minquanensis</name>
    <dbReference type="NCBI Taxonomy" id="2763657"/>
    <lineage>
        <taxon>Bacteria</taxon>
        <taxon>Bacillati</taxon>
        <taxon>Bacillota</taxon>
        <taxon>Clostridia</taxon>
        <taxon>Eubacteriales</taxon>
        <taxon>Oscillospiraceae</taxon>
        <taxon>Congzhengia</taxon>
    </lineage>
</organism>
<evidence type="ECO:0000313" key="13">
    <source>
        <dbReference type="Proteomes" id="UP000611762"/>
    </source>
</evidence>
<dbReference type="SMART" id="SM00481">
    <property type="entry name" value="POLIIIAc"/>
    <property type="match status" value="1"/>
</dbReference>
<evidence type="ECO:0000256" key="6">
    <source>
        <dbReference type="ARBA" id="ARBA00022695"/>
    </source>
</evidence>
<dbReference type="Gene3D" id="3.20.20.140">
    <property type="entry name" value="Metal-dependent hydrolases"/>
    <property type="match status" value="1"/>
</dbReference>
<evidence type="ECO:0000256" key="3">
    <source>
        <dbReference type="ARBA" id="ARBA00012417"/>
    </source>
</evidence>
<dbReference type="Gene3D" id="1.10.150.870">
    <property type="match status" value="1"/>
</dbReference>
<dbReference type="NCBIfam" id="NF004226">
    <property type="entry name" value="PRK05673.1"/>
    <property type="match status" value="1"/>
</dbReference>
<dbReference type="CDD" id="cd04485">
    <property type="entry name" value="DnaE_OBF"/>
    <property type="match status" value="1"/>
</dbReference>
<comment type="catalytic activity">
    <reaction evidence="10">
        <text>DNA(n) + a 2'-deoxyribonucleoside 5'-triphosphate = DNA(n+1) + diphosphate</text>
        <dbReference type="Rhea" id="RHEA:22508"/>
        <dbReference type="Rhea" id="RHEA-COMP:17339"/>
        <dbReference type="Rhea" id="RHEA-COMP:17340"/>
        <dbReference type="ChEBI" id="CHEBI:33019"/>
        <dbReference type="ChEBI" id="CHEBI:61560"/>
        <dbReference type="ChEBI" id="CHEBI:173112"/>
        <dbReference type="EC" id="2.7.7.7"/>
    </reaction>
</comment>
<evidence type="ECO:0000256" key="8">
    <source>
        <dbReference type="ARBA" id="ARBA00022932"/>
    </source>
</evidence>
<dbReference type="InterPro" id="IPR016195">
    <property type="entry name" value="Pol/histidinol_Pase-like"/>
</dbReference>
<proteinExistence type="inferred from homology"/>
<dbReference type="Pfam" id="PF02811">
    <property type="entry name" value="PHP"/>
    <property type="match status" value="1"/>
</dbReference>
<evidence type="ECO:0000256" key="1">
    <source>
        <dbReference type="ARBA" id="ARBA00004496"/>
    </source>
</evidence>